<dbReference type="AlphaFoldDB" id="A0AAF0FSB7"/>
<evidence type="ECO:0000313" key="2">
    <source>
        <dbReference type="Proteomes" id="UP001218895"/>
    </source>
</evidence>
<proteinExistence type="predicted"/>
<organism evidence="1 2">
    <name type="scientific">Methanomicrobium antiquum</name>
    <dbReference type="NCBI Taxonomy" id="487686"/>
    <lineage>
        <taxon>Archaea</taxon>
        <taxon>Methanobacteriati</taxon>
        <taxon>Methanobacteriota</taxon>
        <taxon>Stenosarchaea group</taxon>
        <taxon>Methanomicrobia</taxon>
        <taxon>Methanomicrobiales</taxon>
        <taxon>Methanomicrobiaceae</taxon>
        <taxon>Methanomicrobium</taxon>
    </lineage>
</organism>
<dbReference type="RefSeq" id="WP_278100071.1">
    <property type="nucleotide sequence ID" value="NZ_CP091092.1"/>
</dbReference>
<name>A0AAF0FSB7_9EURY</name>
<dbReference type="KEGG" id="manq:L1994_02250"/>
<sequence>MKDEIAFSSKTDSYRTFIDPKGTGHIRILKRVSFRTLVSLFREIYPEIVKVSPANPKIIIYISNSLYQEMLENINELLLFSQICLESSLEIEII</sequence>
<protein>
    <submittedName>
        <fullName evidence="1">Uncharacterized protein</fullName>
    </submittedName>
</protein>
<dbReference type="Proteomes" id="UP001218895">
    <property type="component" value="Chromosome"/>
</dbReference>
<accession>A0AAF0FSB7</accession>
<keyword evidence="2" id="KW-1185">Reference proteome</keyword>
<dbReference type="EMBL" id="CP091092">
    <property type="protein sequence ID" value="WFN37231.1"/>
    <property type="molecule type" value="Genomic_DNA"/>
</dbReference>
<reference evidence="1" key="1">
    <citation type="submission" date="2022-01" db="EMBL/GenBank/DDBJ databases">
        <title>Complete genome of Methanomicrobium antiquum DSM 21220.</title>
        <authorList>
            <person name="Chen S.-C."/>
            <person name="You Y.-T."/>
            <person name="Zhou Y.-Z."/>
            <person name="Lai M.-C."/>
        </authorList>
    </citation>
    <scope>NUCLEOTIDE SEQUENCE</scope>
    <source>
        <strain evidence="1">DSM 21220</strain>
    </source>
</reference>
<gene>
    <name evidence="1" type="ORF">L1994_02250</name>
</gene>
<dbReference type="GeneID" id="79949179"/>
<evidence type="ECO:0000313" key="1">
    <source>
        <dbReference type="EMBL" id="WFN37231.1"/>
    </source>
</evidence>